<keyword evidence="10" id="KW-1185">Reference proteome</keyword>
<name>A0ABW5CBC8_9PROT</name>
<sequence length="370" mass="38673">MIIDEILWSRSPGESRFALCARGRLVELVIDRATLLSGCRFLGRVVGLARGADGAFVELGGGGRPGFLPGAGKLGLGEGDAIAVEVRAEARAGKGPLLMAAERPAGTLPPAPALLARPEPLQRLLAAWPEVRWVRTDDPAALALARQIAPERAELWRDGPVLERHGIDAEIEALLAPSVALAGGGRLTIETTAALTAIDVDSGGGRADQANRAAVAAIARQLRLRNIGGQVVIDFVSERGGAPHRLAEALRAAVAADPVPTHLFGVSRLGLVELTRERRGAALAELLGESVARPTAETVALDALRRLLAEAPHRPGRGLILAVAAEVAAELTGRHRAAWDETAARLGTGLALRSLPGAARETMVIEESVR</sequence>
<keyword evidence="3" id="KW-0479">Metal-binding</keyword>
<evidence type="ECO:0000313" key="10">
    <source>
        <dbReference type="Proteomes" id="UP001597296"/>
    </source>
</evidence>
<dbReference type="Pfam" id="PF10150">
    <property type="entry name" value="RNase_E_G"/>
    <property type="match status" value="1"/>
</dbReference>
<evidence type="ECO:0000256" key="6">
    <source>
        <dbReference type="ARBA" id="ARBA00022842"/>
    </source>
</evidence>
<comment type="caution">
    <text evidence="9">The sequence shown here is derived from an EMBL/GenBank/DDBJ whole genome shotgun (WGS) entry which is preliminary data.</text>
</comment>
<dbReference type="PANTHER" id="PTHR30001">
    <property type="entry name" value="RIBONUCLEASE"/>
    <property type="match status" value="1"/>
</dbReference>
<dbReference type="InterPro" id="IPR019307">
    <property type="entry name" value="RNA-bd_AU-1/RNase_E/G"/>
</dbReference>
<gene>
    <name evidence="9" type="ORF">ACFSNB_05905</name>
</gene>
<dbReference type="EMBL" id="JBHUIY010000008">
    <property type="protein sequence ID" value="MFD2233333.1"/>
    <property type="molecule type" value="Genomic_DNA"/>
</dbReference>
<evidence type="ECO:0000256" key="1">
    <source>
        <dbReference type="ARBA" id="ARBA00001946"/>
    </source>
</evidence>
<evidence type="ECO:0000259" key="8">
    <source>
        <dbReference type="Pfam" id="PF10150"/>
    </source>
</evidence>
<evidence type="ECO:0000256" key="7">
    <source>
        <dbReference type="ARBA" id="ARBA00022884"/>
    </source>
</evidence>
<feature type="domain" description="RNA-binding protein AU-1/Ribonuclease E/G" evidence="8">
    <location>
        <begin position="149"/>
        <end position="278"/>
    </location>
</feature>
<keyword evidence="6" id="KW-0460">Magnesium</keyword>
<keyword evidence="2" id="KW-0540">Nuclease</keyword>
<organism evidence="9 10">
    <name type="scientific">Phaeospirillum tilakii</name>
    <dbReference type="NCBI Taxonomy" id="741673"/>
    <lineage>
        <taxon>Bacteria</taxon>
        <taxon>Pseudomonadati</taxon>
        <taxon>Pseudomonadota</taxon>
        <taxon>Alphaproteobacteria</taxon>
        <taxon>Rhodospirillales</taxon>
        <taxon>Rhodospirillaceae</taxon>
        <taxon>Phaeospirillum</taxon>
    </lineage>
</organism>
<dbReference type="Proteomes" id="UP001597296">
    <property type="component" value="Unassembled WGS sequence"/>
</dbReference>
<keyword evidence="7" id="KW-0694">RNA-binding</keyword>
<proteinExistence type="predicted"/>
<dbReference type="RefSeq" id="WP_377315110.1">
    <property type="nucleotide sequence ID" value="NZ_JBHUIY010000008.1"/>
</dbReference>
<reference evidence="10" key="1">
    <citation type="journal article" date="2019" name="Int. J. Syst. Evol. Microbiol.">
        <title>The Global Catalogue of Microorganisms (GCM) 10K type strain sequencing project: providing services to taxonomists for standard genome sequencing and annotation.</title>
        <authorList>
            <consortium name="The Broad Institute Genomics Platform"/>
            <consortium name="The Broad Institute Genome Sequencing Center for Infectious Disease"/>
            <person name="Wu L."/>
            <person name="Ma J."/>
        </authorList>
    </citation>
    <scope>NUCLEOTIDE SEQUENCE [LARGE SCALE GENOMIC DNA]</scope>
    <source>
        <strain evidence="10">KCTC 15012</strain>
    </source>
</reference>
<evidence type="ECO:0000256" key="3">
    <source>
        <dbReference type="ARBA" id="ARBA00022723"/>
    </source>
</evidence>
<dbReference type="PANTHER" id="PTHR30001:SF1">
    <property type="entry name" value="RIBONUCLEASE E_G-LIKE PROTEIN, CHLOROPLASTIC"/>
    <property type="match status" value="1"/>
</dbReference>
<protein>
    <submittedName>
        <fullName evidence="9">Ribonuclease E/G</fullName>
    </submittedName>
</protein>
<comment type="cofactor">
    <cofactor evidence="1">
        <name>Mg(2+)</name>
        <dbReference type="ChEBI" id="CHEBI:18420"/>
    </cofactor>
</comment>
<accession>A0ABW5CBC8</accession>
<keyword evidence="5" id="KW-0378">Hydrolase</keyword>
<evidence type="ECO:0000256" key="4">
    <source>
        <dbReference type="ARBA" id="ARBA00022759"/>
    </source>
</evidence>
<keyword evidence="4" id="KW-0255">Endonuclease</keyword>
<evidence type="ECO:0000256" key="5">
    <source>
        <dbReference type="ARBA" id="ARBA00022801"/>
    </source>
</evidence>
<dbReference type="InterPro" id="IPR004659">
    <property type="entry name" value="RNase_E/G"/>
</dbReference>
<evidence type="ECO:0000256" key="2">
    <source>
        <dbReference type="ARBA" id="ARBA00022722"/>
    </source>
</evidence>
<evidence type="ECO:0000313" key="9">
    <source>
        <dbReference type="EMBL" id="MFD2233333.1"/>
    </source>
</evidence>